<dbReference type="EMBL" id="JAUSRO010000008">
    <property type="protein sequence ID" value="MDP9900518.1"/>
    <property type="molecule type" value="Genomic_DNA"/>
</dbReference>
<gene>
    <name evidence="2" type="ORF">J2W36_002784</name>
</gene>
<keyword evidence="1" id="KW-0732">Signal</keyword>
<reference evidence="2 3" key="1">
    <citation type="submission" date="2023-07" db="EMBL/GenBank/DDBJ databases">
        <title>Sorghum-associated microbial communities from plants grown in Nebraska, USA.</title>
        <authorList>
            <person name="Schachtman D."/>
        </authorList>
    </citation>
    <scope>NUCLEOTIDE SEQUENCE [LARGE SCALE GENOMIC DNA]</scope>
    <source>
        <strain evidence="2 3">DS1607</strain>
    </source>
</reference>
<evidence type="ECO:0000313" key="2">
    <source>
        <dbReference type="EMBL" id="MDP9900518.1"/>
    </source>
</evidence>
<dbReference type="Proteomes" id="UP001226867">
    <property type="component" value="Unassembled WGS sequence"/>
</dbReference>
<keyword evidence="3" id="KW-1185">Reference proteome</keyword>
<organism evidence="2 3">
    <name type="scientific">Variovorax ginsengisoli</name>
    <dbReference type="NCBI Taxonomy" id="363844"/>
    <lineage>
        <taxon>Bacteria</taxon>
        <taxon>Pseudomonadati</taxon>
        <taxon>Pseudomonadota</taxon>
        <taxon>Betaproteobacteria</taxon>
        <taxon>Burkholderiales</taxon>
        <taxon>Comamonadaceae</taxon>
        <taxon>Variovorax</taxon>
    </lineage>
</organism>
<accession>A0ABT9S849</accession>
<evidence type="ECO:0000313" key="3">
    <source>
        <dbReference type="Proteomes" id="UP001226867"/>
    </source>
</evidence>
<comment type="caution">
    <text evidence="2">The sequence shown here is derived from an EMBL/GenBank/DDBJ whole genome shotgun (WGS) entry which is preliminary data.</text>
</comment>
<sequence>MKRTGPRWRAACVALCALAAIAAHAGGHFDVDDAAMLSPGECQYELWASRPRGDASESFQHVGPSCRIGPVEWGLNADRSASADGTDLSVGPQLKWTFWGQDADAPLSAALAAGISRDVRHGGRAGGQLVVPLTWQATPQLALDVNVGSDWTAGTGERTRRLGLATQWSVNQAVALIAERNLAATQWTSRIGTRINLTPFTSVDLSVARTGPQGVRSVIVGLNQVFGGR</sequence>
<protein>
    <recommendedName>
        <fullName evidence="4">Transporter</fullName>
    </recommendedName>
</protein>
<evidence type="ECO:0000256" key="1">
    <source>
        <dbReference type="SAM" id="SignalP"/>
    </source>
</evidence>
<dbReference type="RefSeq" id="WP_307690329.1">
    <property type="nucleotide sequence ID" value="NZ_JAUSRO010000008.1"/>
</dbReference>
<name>A0ABT9S849_9BURK</name>
<evidence type="ECO:0008006" key="4">
    <source>
        <dbReference type="Google" id="ProtNLM"/>
    </source>
</evidence>
<proteinExistence type="predicted"/>
<feature type="signal peptide" evidence="1">
    <location>
        <begin position="1"/>
        <end position="25"/>
    </location>
</feature>
<feature type="chain" id="PRO_5046116786" description="Transporter" evidence="1">
    <location>
        <begin position="26"/>
        <end position="229"/>
    </location>
</feature>